<keyword evidence="2 4" id="KW-0378">Hydrolase</keyword>
<dbReference type="PANTHER" id="PTHR11487">
    <property type="entry name" value="THIOESTERASE"/>
    <property type="match status" value="1"/>
</dbReference>
<evidence type="ECO:0000259" key="3">
    <source>
        <dbReference type="SMART" id="SM00824"/>
    </source>
</evidence>
<gene>
    <name evidence="4" type="ORF">GCM10022402_13240</name>
</gene>
<dbReference type="PANTHER" id="PTHR11487:SF0">
    <property type="entry name" value="S-ACYL FATTY ACID SYNTHASE THIOESTERASE, MEDIUM CHAIN"/>
    <property type="match status" value="1"/>
</dbReference>
<dbReference type="GO" id="GO:0016787">
    <property type="term" value="F:hydrolase activity"/>
    <property type="evidence" value="ECO:0007669"/>
    <property type="project" value="UniProtKB-KW"/>
</dbReference>
<reference evidence="5" key="1">
    <citation type="journal article" date="2019" name="Int. J. Syst. Evol. Microbiol.">
        <title>The Global Catalogue of Microorganisms (GCM) 10K type strain sequencing project: providing services to taxonomists for standard genome sequencing and annotation.</title>
        <authorList>
            <consortium name="The Broad Institute Genomics Platform"/>
            <consortium name="The Broad Institute Genome Sequencing Center for Infectious Disease"/>
            <person name="Wu L."/>
            <person name="Ma J."/>
        </authorList>
    </citation>
    <scope>NUCLEOTIDE SEQUENCE [LARGE SCALE GENOMIC DNA]</scope>
    <source>
        <strain evidence="5">JCM 17137</strain>
    </source>
</reference>
<sequence>MSATDQPSLAELWLRCYRPRPAARLRLVCFPHAGGSAAFYRDWARRMPESVELAAVQYPGRLDRLHEPPPASIDELVTAVTSALRADPHRPIALFGHSLGAVIAHEVAVRLSEDGGAPPVRLIVSGRPPPRLHRGGAKHLADDEELWAEIVRLGGTSQSAVDHEELRALMLPVLRNDYRLAETYRPRLDRSLCCPVTALTGDADSEVTVKEMSAWEELTTAAFELRVFAGDHFYLVPHQEEVITTMLRALGVAPLPPQSWPSAP</sequence>
<dbReference type="InterPro" id="IPR029058">
    <property type="entry name" value="AB_hydrolase_fold"/>
</dbReference>
<dbReference type="InterPro" id="IPR012223">
    <property type="entry name" value="TEII"/>
</dbReference>
<protein>
    <submittedName>
        <fullName evidence="4">Alpha/beta fold hydrolase</fullName>
    </submittedName>
</protein>
<evidence type="ECO:0000256" key="1">
    <source>
        <dbReference type="ARBA" id="ARBA00007169"/>
    </source>
</evidence>
<organism evidence="4 5">
    <name type="scientific">Salinactinospora qingdaonensis</name>
    <dbReference type="NCBI Taxonomy" id="702744"/>
    <lineage>
        <taxon>Bacteria</taxon>
        <taxon>Bacillati</taxon>
        <taxon>Actinomycetota</taxon>
        <taxon>Actinomycetes</taxon>
        <taxon>Streptosporangiales</taxon>
        <taxon>Nocardiopsidaceae</taxon>
        <taxon>Salinactinospora</taxon>
    </lineage>
</organism>
<dbReference type="SUPFAM" id="SSF53474">
    <property type="entry name" value="alpha/beta-Hydrolases"/>
    <property type="match status" value="1"/>
</dbReference>
<feature type="domain" description="Thioesterase TesA-like" evidence="3">
    <location>
        <begin position="28"/>
        <end position="216"/>
    </location>
</feature>
<dbReference type="RefSeq" id="WP_344968406.1">
    <property type="nucleotide sequence ID" value="NZ_BAABDD010000004.1"/>
</dbReference>
<comment type="similarity">
    <text evidence="1">Belongs to the thioesterase family.</text>
</comment>
<dbReference type="Gene3D" id="3.40.50.1820">
    <property type="entry name" value="alpha/beta hydrolase"/>
    <property type="match status" value="1"/>
</dbReference>
<dbReference type="Proteomes" id="UP001500908">
    <property type="component" value="Unassembled WGS sequence"/>
</dbReference>
<dbReference type="InterPro" id="IPR001031">
    <property type="entry name" value="Thioesterase"/>
</dbReference>
<dbReference type="Pfam" id="PF00975">
    <property type="entry name" value="Thioesterase"/>
    <property type="match status" value="1"/>
</dbReference>
<evidence type="ECO:0000313" key="5">
    <source>
        <dbReference type="Proteomes" id="UP001500908"/>
    </source>
</evidence>
<accession>A0ABP7F9Q1</accession>
<proteinExistence type="inferred from homology"/>
<dbReference type="InterPro" id="IPR020802">
    <property type="entry name" value="TesA-like"/>
</dbReference>
<evidence type="ECO:0000313" key="4">
    <source>
        <dbReference type="EMBL" id="GAA3734274.1"/>
    </source>
</evidence>
<comment type="caution">
    <text evidence="4">The sequence shown here is derived from an EMBL/GenBank/DDBJ whole genome shotgun (WGS) entry which is preliminary data.</text>
</comment>
<dbReference type="EMBL" id="BAABDD010000004">
    <property type="protein sequence ID" value="GAA3734274.1"/>
    <property type="molecule type" value="Genomic_DNA"/>
</dbReference>
<name>A0ABP7F9Q1_9ACTN</name>
<dbReference type="SMART" id="SM00824">
    <property type="entry name" value="PKS_TE"/>
    <property type="match status" value="1"/>
</dbReference>
<evidence type="ECO:0000256" key="2">
    <source>
        <dbReference type="ARBA" id="ARBA00022801"/>
    </source>
</evidence>
<keyword evidence="5" id="KW-1185">Reference proteome</keyword>